<proteinExistence type="predicted"/>
<organism evidence="1 2">
    <name type="scientific">Microctonus aethiopoides</name>
    <dbReference type="NCBI Taxonomy" id="144406"/>
    <lineage>
        <taxon>Eukaryota</taxon>
        <taxon>Metazoa</taxon>
        <taxon>Ecdysozoa</taxon>
        <taxon>Arthropoda</taxon>
        <taxon>Hexapoda</taxon>
        <taxon>Insecta</taxon>
        <taxon>Pterygota</taxon>
        <taxon>Neoptera</taxon>
        <taxon>Endopterygota</taxon>
        <taxon>Hymenoptera</taxon>
        <taxon>Apocrita</taxon>
        <taxon>Ichneumonoidea</taxon>
        <taxon>Braconidae</taxon>
        <taxon>Euphorinae</taxon>
        <taxon>Microctonus</taxon>
    </lineage>
</organism>
<dbReference type="Gene3D" id="3.60.10.10">
    <property type="entry name" value="Endonuclease/exonuclease/phosphatase"/>
    <property type="match status" value="1"/>
</dbReference>
<evidence type="ECO:0000313" key="2">
    <source>
        <dbReference type="Proteomes" id="UP001168990"/>
    </source>
</evidence>
<sequence length="161" mass="18145">MSLEILVLPFFAMKQTIIILSLHEPVDYCEQPVILAGDLNVNFSLPEAEPLFKFLDENFSLEMINGRHDPTTNGGTVIDAVFARDLPNLDIKHLISYFSFHNPIVNIIDIEKVNVVKCKIIPWTNIQAEKNPGQYQGSSRLNLSLGPSKLAKEQQTLKQQV</sequence>
<dbReference type="AlphaFoldDB" id="A0AA39ESW2"/>
<reference evidence="1" key="2">
    <citation type="submission" date="2023-03" db="EMBL/GenBank/DDBJ databases">
        <authorList>
            <person name="Inwood S.N."/>
            <person name="Skelly J.G."/>
            <person name="Guhlin J."/>
            <person name="Harrop T.W.R."/>
            <person name="Goldson S.G."/>
            <person name="Dearden P.K."/>
        </authorList>
    </citation>
    <scope>NUCLEOTIDE SEQUENCE</scope>
    <source>
        <strain evidence="1">Irish</strain>
        <tissue evidence="1">Whole body</tissue>
    </source>
</reference>
<gene>
    <name evidence="1" type="ORF">PV328_011035</name>
</gene>
<dbReference type="EMBL" id="JAQQBS010001425">
    <property type="protein sequence ID" value="KAK0157277.1"/>
    <property type="molecule type" value="Genomic_DNA"/>
</dbReference>
<comment type="caution">
    <text evidence="1">The sequence shown here is derived from an EMBL/GenBank/DDBJ whole genome shotgun (WGS) entry which is preliminary data.</text>
</comment>
<accession>A0AA39ESW2</accession>
<keyword evidence="2" id="KW-1185">Reference proteome</keyword>
<evidence type="ECO:0000313" key="1">
    <source>
        <dbReference type="EMBL" id="KAK0157277.1"/>
    </source>
</evidence>
<reference evidence="1" key="1">
    <citation type="journal article" date="2023" name="bioRxiv">
        <title>Scaffold-level genome assemblies of two parasitoid biocontrol wasps reveal the parthenogenesis mechanism and an associated novel virus.</title>
        <authorList>
            <person name="Inwood S."/>
            <person name="Skelly J."/>
            <person name="Guhlin J."/>
            <person name="Harrop T."/>
            <person name="Goldson S."/>
            <person name="Dearden P."/>
        </authorList>
    </citation>
    <scope>NUCLEOTIDE SEQUENCE</scope>
    <source>
        <strain evidence="1">Irish</strain>
        <tissue evidence="1">Whole body</tissue>
    </source>
</reference>
<dbReference type="Proteomes" id="UP001168990">
    <property type="component" value="Unassembled WGS sequence"/>
</dbReference>
<evidence type="ECO:0008006" key="3">
    <source>
        <dbReference type="Google" id="ProtNLM"/>
    </source>
</evidence>
<protein>
    <recommendedName>
        <fullName evidence="3">Endonuclease/exonuclease/phosphatase domain-containing protein</fullName>
    </recommendedName>
</protein>
<dbReference type="InterPro" id="IPR036691">
    <property type="entry name" value="Endo/exonu/phosph_ase_sf"/>
</dbReference>
<name>A0AA39ESW2_9HYME</name>
<dbReference type="SUPFAM" id="SSF56219">
    <property type="entry name" value="DNase I-like"/>
    <property type="match status" value="1"/>
</dbReference>